<dbReference type="InterPro" id="IPR010918">
    <property type="entry name" value="PurM-like_C_dom"/>
</dbReference>
<dbReference type="GO" id="GO:0046084">
    <property type="term" value="P:adenine biosynthetic process"/>
    <property type="evidence" value="ECO:0007669"/>
    <property type="project" value="TreeGrafter"/>
</dbReference>
<comment type="subcellular location">
    <subcellularLocation>
        <location evidence="12">Cytoplasm</location>
    </subcellularLocation>
</comment>
<keyword evidence="7 12" id="KW-0067">ATP-binding</keyword>
<dbReference type="OrthoDB" id="9802507at2"/>
<dbReference type="Gene3D" id="3.30.1330.10">
    <property type="entry name" value="PurM-like, N-terminal domain"/>
    <property type="match status" value="1"/>
</dbReference>
<evidence type="ECO:0000313" key="15">
    <source>
        <dbReference type="EMBL" id="KRM88363.1"/>
    </source>
</evidence>
<evidence type="ECO:0000256" key="5">
    <source>
        <dbReference type="ARBA" id="ARBA00022598"/>
    </source>
</evidence>
<accession>A0A0R2CIV7</accession>
<dbReference type="NCBIfam" id="TIGR00878">
    <property type="entry name" value="purM"/>
    <property type="match status" value="1"/>
</dbReference>
<evidence type="ECO:0000256" key="1">
    <source>
        <dbReference type="ARBA" id="ARBA00004686"/>
    </source>
</evidence>
<comment type="catalytic activity">
    <reaction evidence="11 12">
        <text>2-formamido-N(1)-(5-O-phospho-beta-D-ribosyl)acetamidine + ATP = 5-amino-1-(5-phospho-beta-D-ribosyl)imidazole + ADP + phosphate + H(+)</text>
        <dbReference type="Rhea" id="RHEA:23032"/>
        <dbReference type="ChEBI" id="CHEBI:15378"/>
        <dbReference type="ChEBI" id="CHEBI:30616"/>
        <dbReference type="ChEBI" id="CHEBI:43474"/>
        <dbReference type="ChEBI" id="CHEBI:137981"/>
        <dbReference type="ChEBI" id="CHEBI:147287"/>
        <dbReference type="ChEBI" id="CHEBI:456216"/>
        <dbReference type="EC" id="6.3.3.1"/>
    </reaction>
</comment>
<evidence type="ECO:0000256" key="2">
    <source>
        <dbReference type="ARBA" id="ARBA00010280"/>
    </source>
</evidence>
<keyword evidence="12" id="KW-0658">Purine biosynthesis</keyword>
<keyword evidence="16" id="KW-1185">Reference proteome</keyword>
<dbReference type="CDD" id="cd02196">
    <property type="entry name" value="PurM"/>
    <property type="match status" value="1"/>
</dbReference>
<dbReference type="EC" id="6.3.3.1" evidence="3 12"/>
<dbReference type="GO" id="GO:0005524">
    <property type="term" value="F:ATP binding"/>
    <property type="evidence" value="ECO:0007669"/>
    <property type="project" value="UniProtKB-KW"/>
</dbReference>
<evidence type="ECO:0000256" key="10">
    <source>
        <dbReference type="ARBA" id="ARBA00033093"/>
    </source>
</evidence>
<organism evidence="15 16">
    <name type="scientific">Lacticaseibacillus thailandensis DSM 22698 = JCM 13996</name>
    <dbReference type="NCBI Taxonomy" id="1423810"/>
    <lineage>
        <taxon>Bacteria</taxon>
        <taxon>Bacillati</taxon>
        <taxon>Bacillota</taxon>
        <taxon>Bacilli</taxon>
        <taxon>Lactobacillales</taxon>
        <taxon>Lactobacillaceae</taxon>
        <taxon>Lacticaseibacillus</taxon>
    </lineage>
</organism>
<dbReference type="InterPro" id="IPR036676">
    <property type="entry name" value="PurM-like_C_sf"/>
</dbReference>
<proteinExistence type="inferred from homology"/>
<evidence type="ECO:0000313" key="16">
    <source>
        <dbReference type="Proteomes" id="UP000051789"/>
    </source>
</evidence>
<evidence type="ECO:0000256" key="11">
    <source>
        <dbReference type="ARBA" id="ARBA00049057"/>
    </source>
</evidence>
<dbReference type="PATRIC" id="fig|1423810.4.peg.674"/>
<evidence type="ECO:0000259" key="14">
    <source>
        <dbReference type="Pfam" id="PF02769"/>
    </source>
</evidence>
<protein>
    <recommendedName>
        <fullName evidence="4 12">Phosphoribosylformylglycinamidine cyclo-ligase</fullName>
        <ecNumber evidence="3 12">6.3.3.1</ecNumber>
    </recommendedName>
    <alternativeName>
        <fullName evidence="9 12">AIR synthase</fullName>
    </alternativeName>
    <alternativeName>
        <fullName evidence="10 12">AIRS</fullName>
    </alternativeName>
    <alternativeName>
        <fullName evidence="8 12">Phosphoribosyl-aminoimidazole synthetase</fullName>
    </alternativeName>
</protein>
<dbReference type="InterPro" id="IPR036921">
    <property type="entry name" value="PurM-like_N_sf"/>
</dbReference>
<dbReference type="STRING" id="1423810.FD19_GL000657"/>
<feature type="domain" description="PurM-like C-terminal" evidence="14">
    <location>
        <begin position="171"/>
        <end position="328"/>
    </location>
</feature>
<evidence type="ECO:0000256" key="6">
    <source>
        <dbReference type="ARBA" id="ARBA00022741"/>
    </source>
</evidence>
<dbReference type="HAMAP" id="MF_00741">
    <property type="entry name" value="AIRS"/>
    <property type="match status" value="1"/>
</dbReference>
<dbReference type="EMBL" id="AYZK01000001">
    <property type="protein sequence ID" value="KRM88363.1"/>
    <property type="molecule type" value="Genomic_DNA"/>
</dbReference>
<dbReference type="PANTHER" id="PTHR10520">
    <property type="entry name" value="TRIFUNCTIONAL PURINE BIOSYNTHETIC PROTEIN ADENOSINE-3-RELATED"/>
    <property type="match status" value="1"/>
</dbReference>
<dbReference type="RefSeq" id="WP_054751006.1">
    <property type="nucleotide sequence ID" value="NZ_AYZK01000001.1"/>
</dbReference>
<evidence type="ECO:0000256" key="8">
    <source>
        <dbReference type="ARBA" id="ARBA00031908"/>
    </source>
</evidence>
<evidence type="ECO:0000256" key="9">
    <source>
        <dbReference type="ARBA" id="ARBA00032931"/>
    </source>
</evidence>
<keyword evidence="5 12" id="KW-0436">Ligase</keyword>
<dbReference type="UniPathway" id="UPA00074">
    <property type="reaction ID" value="UER00129"/>
</dbReference>
<dbReference type="GO" id="GO:0004637">
    <property type="term" value="F:phosphoribosylamine-glycine ligase activity"/>
    <property type="evidence" value="ECO:0007669"/>
    <property type="project" value="TreeGrafter"/>
</dbReference>
<gene>
    <name evidence="12" type="primary">purM</name>
    <name evidence="15" type="ORF">FD19_GL000657</name>
</gene>
<evidence type="ECO:0000259" key="13">
    <source>
        <dbReference type="Pfam" id="PF00586"/>
    </source>
</evidence>
<sequence length="339" mass="35518">MTDAYREAGVDIAAGAAAVRQFGPLAARTHNEHVLSRLGGFAAAYSLPDVAHPTLLAATDGVGTKVLLAQAAGTVDGLGVDLVAMVANDLLADGAQPQFFLDYMAVGHLEPALATKLVAGIADGCRQAGMALIGGETAEMPDMYEHGHFDLAGFGVGIADQRRLLPQGVAAGDLLVGFPSSGVHANGFSLVRQLLRRTDLGNARLSDGRSMTTALLMPTRIYVSSLLPLVQGGLIHGLAHITGGGWTENVPRMLPATLTASVDPQAWRWPELFQRLQAAGQLDVAEMRRTFNLGMGMVAAIDPVTWPAVVAACPTAVRVGRVVTRGQQAPIVWQEAAHE</sequence>
<comment type="pathway">
    <text evidence="1 12">Purine metabolism; IMP biosynthesis via de novo pathway; 5-amino-1-(5-phospho-D-ribosyl)imidazole from N(2)-formyl-N(1)-(5-phospho-D-ribosyl)glycinamide: step 2/2.</text>
</comment>
<name>A0A0R2CIV7_9LACO</name>
<comment type="similarity">
    <text evidence="2 12">Belongs to the AIR synthase family.</text>
</comment>
<dbReference type="AlphaFoldDB" id="A0A0R2CIV7"/>
<evidence type="ECO:0000256" key="12">
    <source>
        <dbReference type="HAMAP-Rule" id="MF_00741"/>
    </source>
</evidence>
<dbReference type="SUPFAM" id="SSF55326">
    <property type="entry name" value="PurM N-terminal domain-like"/>
    <property type="match status" value="1"/>
</dbReference>
<reference evidence="15 16" key="1">
    <citation type="journal article" date="2015" name="Genome Announc.">
        <title>Expanding the biotechnology potential of lactobacilli through comparative genomics of 213 strains and associated genera.</title>
        <authorList>
            <person name="Sun Z."/>
            <person name="Harris H.M."/>
            <person name="McCann A."/>
            <person name="Guo C."/>
            <person name="Argimon S."/>
            <person name="Zhang W."/>
            <person name="Yang X."/>
            <person name="Jeffery I.B."/>
            <person name="Cooney J.C."/>
            <person name="Kagawa T.F."/>
            <person name="Liu W."/>
            <person name="Song Y."/>
            <person name="Salvetti E."/>
            <person name="Wrobel A."/>
            <person name="Rasinkangas P."/>
            <person name="Parkhill J."/>
            <person name="Rea M.C."/>
            <person name="O'Sullivan O."/>
            <person name="Ritari J."/>
            <person name="Douillard F.P."/>
            <person name="Paul Ross R."/>
            <person name="Yang R."/>
            <person name="Briner A.E."/>
            <person name="Felis G.E."/>
            <person name="de Vos W.M."/>
            <person name="Barrangou R."/>
            <person name="Klaenhammer T.R."/>
            <person name="Caufield P.W."/>
            <person name="Cui Y."/>
            <person name="Zhang H."/>
            <person name="O'Toole P.W."/>
        </authorList>
    </citation>
    <scope>NUCLEOTIDE SEQUENCE [LARGE SCALE GENOMIC DNA]</scope>
    <source>
        <strain evidence="15 16">DSM 22698</strain>
    </source>
</reference>
<dbReference type="Pfam" id="PF02769">
    <property type="entry name" value="AIRS_C"/>
    <property type="match status" value="1"/>
</dbReference>
<dbReference type="InterPro" id="IPR004733">
    <property type="entry name" value="PurM_cligase"/>
</dbReference>
<dbReference type="Pfam" id="PF00586">
    <property type="entry name" value="AIRS"/>
    <property type="match status" value="1"/>
</dbReference>
<dbReference type="Gene3D" id="3.90.650.10">
    <property type="entry name" value="PurM-like C-terminal domain"/>
    <property type="match status" value="1"/>
</dbReference>
<evidence type="ECO:0000256" key="4">
    <source>
        <dbReference type="ARBA" id="ARBA00020367"/>
    </source>
</evidence>
<comment type="caution">
    <text evidence="15">The sequence shown here is derived from an EMBL/GenBank/DDBJ whole genome shotgun (WGS) entry which is preliminary data.</text>
</comment>
<evidence type="ECO:0000256" key="7">
    <source>
        <dbReference type="ARBA" id="ARBA00022840"/>
    </source>
</evidence>
<keyword evidence="6 12" id="KW-0547">Nucleotide-binding</keyword>
<keyword evidence="12" id="KW-0963">Cytoplasm</keyword>
<dbReference type="SUPFAM" id="SSF56042">
    <property type="entry name" value="PurM C-terminal domain-like"/>
    <property type="match status" value="1"/>
</dbReference>
<feature type="domain" description="PurM-like N-terminal" evidence="13">
    <location>
        <begin position="54"/>
        <end position="159"/>
    </location>
</feature>
<evidence type="ECO:0000256" key="3">
    <source>
        <dbReference type="ARBA" id="ARBA00013047"/>
    </source>
</evidence>
<dbReference type="GO" id="GO:0006189">
    <property type="term" value="P:'de novo' IMP biosynthetic process"/>
    <property type="evidence" value="ECO:0007669"/>
    <property type="project" value="UniProtKB-UniRule"/>
</dbReference>
<dbReference type="Proteomes" id="UP000051789">
    <property type="component" value="Unassembled WGS sequence"/>
</dbReference>
<dbReference type="InterPro" id="IPR016188">
    <property type="entry name" value="PurM-like_N"/>
</dbReference>
<dbReference type="PANTHER" id="PTHR10520:SF12">
    <property type="entry name" value="TRIFUNCTIONAL PURINE BIOSYNTHETIC PROTEIN ADENOSINE-3"/>
    <property type="match status" value="1"/>
</dbReference>
<dbReference type="GO" id="GO:0004641">
    <property type="term" value="F:phosphoribosylformylglycinamidine cyclo-ligase activity"/>
    <property type="evidence" value="ECO:0007669"/>
    <property type="project" value="UniProtKB-UniRule"/>
</dbReference>
<dbReference type="GO" id="GO:0005829">
    <property type="term" value="C:cytosol"/>
    <property type="evidence" value="ECO:0007669"/>
    <property type="project" value="TreeGrafter"/>
</dbReference>